<keyword evidence="3" id="KW-1185">Reference proteome</keyword>
<dbReference type="InterPro" id="IPR052519">
    <property type="entry name" value="Euk-type_GlcNAc_Kinase"/>
</dbReference>
<gene>
    <name evidence="2" type="ORF">GCM10009092_08040</name>
</gene>
<comment type="caution">
    <text evidence="2">The sequence shown here is derived from an EMBL/GenBank/DDBJ whole genome shotgun (WGS) entry which is preliminary data.</text>
</comment>
<protein>
    <submittedName>
        <fullName evidence="2">BadF/BadG/BcrA/BcrD ATPase family protein</fullName>
    </submittedName>
</protein>
<dbReference type="NCBIfam" id="NF046058">
    <property type="entry name" value="NagK_SO3507"/>
    <property type="match status" value="1"/>
</dbReference>
<evidence type="ECO:0000313" key="2">
    <source>
        <dbReference type="EMBL" id="GAA0345948.1"/>
    </source>
</evidence>
<sequence length="297" mass="31555">MKRQEKLYLGIDGGGSKCKVLLANEQGQALATGMSGPANPNQGLDLAINSIMDATEQALHQAGFASSMVDQLVVGAGLAGVNLPKYRAMLDQWDHPFAQFHITTDLQIACLGAHDGEDGAVIIAGTGSIGMAHVDGNSHELGGYGFSVGDQGSGAWMGVTAIKQTLQAMDGLLPRTELVDQVLEFTQCRTAQELAQQMANLKPSAYAKLAPLVIERAAAKDTLALDIVLNGADYISRLARKLLTYNPPRLSMIGGLAPRIQSWLDEDVRVRVEPAKQPPEIGAILFAQQQALVSEKA</sequence>
<accession>A0ABP3GJQ4</accession>
<feature type="domain" description="ATPase BadF/BadG/BcrA/BcrD type" evidence="1">
    <location>
        <begin position="9"/>
        <end position="287"/>
    </location>
</feature>
<dbReference type="Proteomes" id="UP001501757">
    <property type="component" value="Unassembled WGS sequence"/>
</dbReference>
<dbReference type="SUPFAM" id="SSF53067">
    <property type="entry name" value="Actin-like ATPase domain"/>
    <property type="match status" value="2"/>
</dbReference>
<organism evidence="2 3">
    <name type="scientific">Bowmanella denitrificans</name>
    <dbReference type="NCBI Taxonomy" id="366582"/>
    <lineage>
        <taxon>Bacteria</taxon>
        <taxon>Pseudomonadati</taxon>
        <taxon>Pseudomonadota</taxon>
        <taxon>Gammaproteobacteria</taxon>
        <taxon>Alteromonadales</taxon>
        <taxon>Alteromonadaceae</taxon>
        <taxon>Bowmanella</taxon>
    </lineage>
</organism>
<name>A0ABP3GJQ4_9ALTE</name>
<dbReference type="RefSeq" id="WP_102795463.1">
    <property type="nucleotide sequence ID" value="NZ_BAAAEI010000006.1"/>
</dbReference>
<dbReference type="Pfam" id="PF01869">
    <property type="entry name" value="BcrAD_BadFG"/>
    <property type="match status" value="1"/>
</dbReference>
<proteinExistence type="predicted"/>
<evidence type="ECO:0000313" key="3">
    <source>
        <dbReference type="Proteomes" id="UP001501757"/>
    </source>
</evidence>
<dbReference type="InterPro" id="IPR043129">
    <property type="entry name" value="ATPase_NBD"/>
</dbReference>
<evidence type="ECO:0000259" key="1">
    <source>
        <dbReference type="Pfam" id="PF01869"/>
    </source>
</evidence>
<dbReference type="InterPro" id="IPR002731">
    <property type="entry name" value="ATPase_BadF"/>
</dbReference>
<reference evidence="3" key="1">
    <citation type="journal article" date="2019" name="Int. J. Syst. Evol. Microbiol.">
        <title>The Global Catalogue of Microorganisms (GCM) 10K type strain sequencing project: providing services to taxonomists for standard genome sequencing and annotation.</title>
        <authorList>
            <consortium name="The Broad Institute Genomics Platform"/>
            <consortium name="The Broad Institute Genome Sequencing Center for Infectious Disease"/>
            <person name="Wu L."/>
            <person name="Ma J."/>
        </authorList>
    </citation>
    <scope>NUCLEOTIDE SEQUENCE [LARGE SCALE GENOMIC DNA]</scope>
    <source>
        <strain evidence="3">JCM 13378</strain>
    </source>
</reference>
<dbReference type="PANTHER" id="PTHR43190">
    <property type="entry name" value="N-ACETYL-D-GLUCOSAMINE KINASE"/>
    <property type="match status" value="1"/>
</dbReference>
<dbReference type="EMBL" id="BAAAEI010000006">
    <property type="protein sequence ID" value="GAA0345948.1"/>
    <property type="molecule type" value="Genomic_DNA"/>
</dbReference>
<dbReference type="Gene3D" id="3.30.420.40">
    <property type="match status" value="2"/>
</dbReference>
<dbReference type="PANTHER" id="PTHR43190:SF3">
    <property type="entry name" value="N-ACETYL-D-GLUCOSAMINE KINASE"/>
    <property type="match status" value="1"/>
</dbReference>
<dbReference type="CDD" id="cd24082">
    <property type="entry name" value="ASKHA_NBD_GspK-like"/>
    <property type="match status" value="1"/>
</dbReference>